<protein>
    <submittedName>
        <fullName evidence="9">Peptidase M23</fullName>
    </submittedName>
</protein>
<feature type="domain" description="M23ase beta-sheet core" evidence="8">
    <location>
        <begin position="280"/>
        <end position="387"/>
    </location>
</feature>
<dbReference type="GO" id="GO:0004222">
    <property type="term" value="F:metalloendopeptidase activity"/>
    <property type="evidence" value="ECO:0007669"/>
    <property type="project" value="TreeGrafter"/>
</dbReference>
<comment type="caution">
    <text evidence="9">The sequence shown here is derived from an EMBL/GenBank/DDBJ whole genome shotgun (WGS) entry which is preliminary data.</text>
</comment>
<dbReference type="GO" id="GO:0046872">
    <property type="term" value="F:metal ion binding"/>
    <property type="evidence" value="ECO:0007669"/>
    <property type="project" value="UniProtKB-KW"/>
</dbReference>
<name>A0A918DDT4_9RHOB</name>
<keyword evidence="2" id="KW-0645">Protease</keyword>
<evidence type="ECO:0000313" key="10">
    <source>
        <dbReference type="Proteomes" id="UP000598196"/>
    </source>
</evidence>
<keyword evidence="10" id="KW-1185">Reference proteome</keyword>
<dbReference type="PANTHER" id="PTHR21666:SF288">
    <property type="entry name" value="CELL DIVISION PROTEIN YTFB"/>
    <property type="match status" value="1"/>
</dbReference>
<dbReference type="InterPro" id="IPR011055">
    <property type="entry name" value="Dup_hybrid_motif"/>
</dbReference>
<accession>A0A918DDT4</accession>
<dbReference type="AlphaFoldDB" id="A0A918DDT4"/>
<keyword evidence="3" id="KW-0479">Metal-binding</keyword>
<dbReference type="Pfam" id="PF01551">
    <property type="entry name" value="Peptidase_M23"/>
    <property type="match status" value="1"/>
</dbReference>
<evidence type="ECO:0000256" key="2">
    <source>
        <dbReference type="ARBA" id="ARBA00022670"/>
    </source>
</evidence>
<sequence>MRKSALPILLTLLAAGGLGGALRAQTQAEATHAVAQPAANTPPTVADQAMVAATNLQVAIKALEGARSAKERVKTLTQTITAYEQGLTALRESLRQVSIREATLLLQFEAQRERVSQLIAVLSQMEADPAPLLLLHPTGPLGTARSGMMVADVAPALQAEAEELRAQLNEVRALRALQTTAGQTLANGLRVAQEARTTLSQAISDRTDLPRRITEDPAALQSLLESAQTLDAFADGLSETEAGAEGLEDFGFGHGKLALPVLGTVLRGPDEADAAGVRRPGIVLATRKQALVTAPWSGTIRYRGPLLDFGNVIVLEPGAGYLLILAGMETVYGEVGEVVAEGAPLGLMGGGEPAMEEFLISAESGGGARDTETLYVELRQGGEPVDPLPWFAATAPLAGEQQVP</sequence>
<evidence type="ECO:0000256" key="4">
    <source>
        <dbReference type="ARBA" id="ARBA00022801"/>
    </source>
</evidence>
<dbReference type="CDD" id="cd12797">
    <property type="entry name" value="M23_peptidase"/>
    <property type="match status" value="1"/>
</dbReference>
<dbReference type="Gene3D" id="2.70.70.10">
    <property type="entry name" value="Glucose Permease (Domain IIA)"/>
    <property type="match status" value="1"/>
</dbReference>
<dbReference type="OrthoDB" id="9809144at2"/>
<evidence type="ECO:0000256" key="7">
    <source>
        <dbReference type="SAM" id="SignalP"/>
    </source>
</evidence>
<evidence type="ECO:0000256" key="1">
    <source>
        <dbReference type="ARBA" id="ARBA00001947"/>
    </source>
</evidence>
<dbReference type="PANTHER" id="PTHR21666">
    <property type="entry name" value="PEPTIDASE-RELATED"/>
    <property type="match status" value="1"/>
</dbReference>
<proteinExistence type="predicted"/>
<evidence type="ECO:0000313" key="9">
    <source>
        <dbReference type="EMBL" id="GGO35684.1"/>
    </source>
</evidence>
<organism evidence="9 10">
    <name type="scientific">Gemmobacter aquaticus</name>
    <dbReference type="NCBI Taxonomy" id="490185"/>
    <lineage>
        <taxon>Bacteria</taxon>
        <taxon>Pseudomonadati</taxon>
        <taxon>Pseudomonadota</taxon>
        <taxon>Alphaproteobacteria</taxon>
        <taxon>Rhodobacterales</taxon>
        <taxon>Paracoccaceae</taxon>
        <taxon>Gemmobacter</taxon>
    </lineage>
</organism>
<dbReference type="GO" id="GO:0006508">
    <property type="term" value="P:proteolysis"/>
    <property type="evidence" value="ECO:0007669"/>
    <property type="project" value="UniProtKB-KW"/>
</dbReference>
<keyword evidence="6" id="KW-0482">Metalloprotease</keyword>
<feature type="signal peptide" evidence="7">
    <location>
        <begin position="1"/>
        <end position="24"/>
    </location>
</feature>
<reference evidence="9 10" key="1">
    <citation type="journal article" date="2014" name="Int. J. Syst. Evol. Microbiol.">
        <title>Complete genome sequence of Corynebacterium casei LMG S-19264T (=DSM 44701T), isolated from a smear-ripened cheese.</title>
        <authorList>
            <consortium name="US DOE Joint Genome Institute (JGI-PGF)"/>
            <person name="Walter F."/>
            <person name="Albersmeier A."/>
            <person name="Kalinowski J."/>
            <person name="Ruckert C."/>
        </authorList>
    </citation>
    <scope>NUCLEOTIDE SEQUENCE [LARGE SCALE GENOMIC DNA]</scope>
    <source>
        <strain evidence="9 10">CGMCC 1.7029</strain>
    </source>
</reference>
<keyword evidence="4" id="KW-0378">Hydrolase</keyword>
<dbReference type="InterPro" id="IPR050570">
    <property type="entry name" value="Cell_wall_metabolism_enzyme"/>
</dbReference>
<dbReference type="InterPro" id="IPR016047">
    <property type="entry name" value="M23ase_b-sheet_dom"/>
</dbReference>
<feature type="chain" id="PRO_5037724151" evidence="7">
    <location>
        <begin position="25"/>
        <end position="404"/>
    </location>
</feature>
<dbReference type="EMBL" id="BMLP01000006">
    <property type="protein sequence ID" value="GGO35684.1"/>
    <property type="molecule type" value="Genomic_DNA"/>
</dbReference>
<evidence type="ECO:0000256" key="6">
    <source>
        <dbReference type="ARBA" id="ARBA00023049"/>
    </source>
</evidence>
<keyword evidence="5" id="KW-0862">Zinc</keyword>
<comment type="cofactor">
    <cofactor evidence="1">
        <name>Zn(2+)</name>
        <dbReference type="ChEBI" id="CHEBI:29105"/>
    </cofactor>
</comment>
<gene>
    <name evidence="9" type="ORF">GCM10010991_28360</name>
</gene>
<dbReference type="SUPFAM" id="SSF51261">
    <property type="entry name" value="Duplicated hybrid motif"/>
    <property type="match status" value="1"/>
</dbReference>
<dbReference type="Proteomes" id="UP000598196">
    <property type="component" value="Unassembled WGS sequence"/>
</dbReference>
<keyword evidence="7" id="KW-0732">Signal</keyword>
<evidence type="ECO:0000256" key="3">
    <source>
        <dbReference type="ARBA" id="ARBA00022723"/>
    </source>
</evidence>
<evidence type="ECO:0000256" key="5">
    <source>
        <dbReference type="ARBA" id="ARBA00022833"/>
    </source>
</evidence>
<evidence type="ECO:0000259" key="8">
    <source>
        <dbReference type="Pfam" id="PF01551"/>
    </source>
</evidence>